<proteinExistence type="predicted"/>
<protein>
    <submittedName>
        <fullName evidence="1">Uncharacterized protein</fullName>
    </submittedName>
</protein>
<reference evidence="1" key="1">
    <citation type="journal article" date="2014" name="Front. Microbiol.">
        <title>High frequency of phylogenetically diverse reductive dehalogenase-homologous genes in deep subseafloor sedimentary metagenomes.</title>
        <authorList>
            <person name="Kawai M."/>
            <person name="Futagami T."/>
            <person name="Toyoda A."/>
            <person name="Takaki Y."/>
            <person name="Nishi S."/>
            <person name="Hori S."/>
            <person name="Arai W."/>
            <person name="Tsubouchi T."/>
            <person name="Morono Y."/>
            <person name="Uchiyama I."/>
            <person name="Ito T."/>
            <person name="Fujiyama A."/>
            <person name="Inagaki F."/>
            <person name="Takami H."/>
        </authorList>
    </citation>
    <scope>NUCLEOTIDE SEQUENCE</scope>
    <source>
        <strain evidence="1">Expedition CK06-06</strain>
    </source>
</reference>
<sequence length="54" mass="6203">MKRLTLEQKLLVKYSCLHTAKELVLRDPLATTPVAMAQKLVDAAQVLEKYFEEK</sequence>
<dbReference type="EMBL" id="BARS01007909">
    <property type="protein sequence ID" value="GAF71060.1"/>
    <property type="molecule type" value="Genomic_DNA"/>
</dbReference>
<gene>
    <name evidence="1" type="ORF">S01H1_15153</name>
</gene>
<name>X0T4S7_9ZZZZ</name>
<accession>X0T4S7</accession>
<evidence type="ECO:0000313" key="1">
    <source>
        <dbReference type="EMBL" id="GAF71060.1"/>
    </source>
</evidence>
<dbReference type="AlphaFoldDB" id="X0T4S7"/>
<comment type="caution">
    <text evidence="1">The sequence shown here is derived from an EMBL/GenBank/DDBJ whole genome shotgun (WGS) entry which is preliminary data.</text>
</comment>
<organism evidence="1">
    <name type="scientific">marine sediment metagenome</name>
    <dbReference type="NCBI Taxonomy" id="412755"/>
    <lineage>
        <taxon>unclassified sequences</taxon>
        <taxon>metagenomes</taxon>
        <taxon>ecological metagenomes</taxon>
    </lineage>
</organism>